<keyword evidence="2" id="KW-1185">Reference proteome</keyword>
<evidence type="ECO:0000313" key="2">
    <source>
        <dbReference type="Proteomes" id="UP001501578"/>
    </source>
</evidence>
<name>A0ABN1PEX3_9ACTN</name>
<proteinExistence type="predicted"/>
<reference evidence="1 2" key="1">
    <citation type="journal article" date="2019" name="Int. J. Syst. Evol. Microbiol.">
        <title>The Global Catalogue of Microorganisms (GCM) 10K type strain sequencing project: providing services to taxonomists for standard genome sequencing and annotation.</title>
        <authorList>
            <consortium name="The Broad Institute Genomics Platform"/>
            <consortium name="The Broad Institute Genome Sequencing Center for Infectious Disease"/>
            <person name="Wu L."/>
            <person name="Ma J."/>
        </authorList>
    </citation>
    <scope>NUCLEOTIDE SEQUENCE [LARGE SCALE GENOMIC DNA]</scope>
    <source>
        <strain evidence="1 2">JCM 11136</strain>
    </source>
</reference>
<dbReference type="EMBL" id="BAAAHQ010000013">
    <property type="protein sequence ID" value="GAA0927321.1"/>
    <property type="molecule type" value="Genomic_DNA"/>
</dbReference>
<accession>A0ABN1PEX3</accession>
<organism evidence="1 2">
    <name type="scientific">Nonomuraea longicatena</name>
    <dbReference type="NCBI Taxonomy" id="83682"/>
    <lineage>
        <taxon>Bacteria</taxon>
        <taxon>Bacillati</taxon>
        <taxon>Actinomycetota</taxon>
        <taxon>Actinomycetes</taxon>
        <taxon>Streptosporangiales</taxon>
        <taxon>Streptosporangiaceae</taxon>
        <taxon>Nonomuraea</taxon>
    </lineage>
</organism>
<gene>
    <name evidence="1" type="ORF">GCM10009560_29830</name>
</gene>
<dbReference type="Proteomes" id="UP001501578">
    <property type="component" value="Unassembled WGS sequence"/>
</dbReference>
<evidence type="ECO:0000313" key="1">
    <source>
        <dbReference type="EMBL" id="GAA0927321.1"/>
    </source>
</evidence>
<comment type="caution">
    <text evidence="1">The sequence shown here is derived from an EMBL/GenBank/DDBJ whole genome shotgun (WGS) entry which is preliminary data.</text>
</comment>
<protein>
    <submittedName>
        <fullName evidence="1">Uncharacterized protein</fullName>
    </submittedName>
</protein>
<sequence>MPSRNCLPTAVMVTLRLVRSKSRTPNRLSSFGDGLADPALGHAGSLCGTAEMQFFGESQKNFDLMPFHAPSLGTMS</sequence>